<dbReference type="eggNOG" id="COG4733">
    <property type="taxonomic scope" value="Bacteria"/>
</dbReference>
<proteinExistence type="inferred from homology"/>
<keyword evidence="7" id="KW-0136">Cellulose degradation</keyword>
<dbReference type="PROSITE" id="PS51766">
    <property type="entry name" value="DOCKERIN"/>
    <property type="match status" value="1"/>
</dbReference>
<feature type="signal peptide" evidence="7">
    <location>
        <begin position="1"/>
        <end position="37"/>
    </location>
</feature>
<dbReference type="Gene3D" id="1.50.10.10">
    <property type="match status" value="1"/>
</dbReference>
<feature type="domain" description="Dockerin" evidence="9">
    <location>
        <begin position="803"/>
        <end position="882"/>
    </location>
</feature>
<dbReference type="EC" id="3.2.1.4" evidence="7"/>
<dbReference type="InterPro" id="IPR001701">
    <property type="entry name" value="Glyco_hydro_9"/>
</dbReference>
<accession>W7UXZ6</accession>
<dbReference type="PANTHER" id="PTHR22298">
    <property type="entry name" value="ENDO-1,4-BETA-GLUCANASE"/>
    <property type="match status" value="1"/>
</dbReference>
<reference evidence="10 11" key="1">
    <citation type="journal article" date="2014" name="PLoS ONE">
        <title>Rumen cellulosomics: divergent fiber-degrading strategies revealed by comparative genome-wide analysis of six ruminococcal strains.</title>
        <authorList>
            <person name="Dassa B."/>
            <person name="Borovok I."/>
            <person name="Ruimy-Israeli V."/>
            <person name="Lamed R."/>
            <person name="Flint H.J."/>
            <person name="Duncan S.H."/>
            <person name="Henrissat B."/>
            <person name="Coutinho P."/>
            <person name="Morrison M."/>
            <person name="Mosoni P."/>
            <person name="Yeoman C.J."/>
            <person name="White B.A."/>
            <person name="Bayer E.A."/>
        </authorList>
    </citation>
    <scope>NUCLEOTIDE SEQUENCE [LARGE SCALE GENOMIC DNA]</scope>
    <source>
        <strain evidence="10 11">007c</strain>
    </source>
</reference>
<evidence type="ECO:0000313" key="10">
    <source>
        <dbReference type="EMBL" id="EWM53237.1"/>
    </source>
</evidence>
<evidence type="ECO:0000259" key="9">
    <source>
        <dbReference type="PROSITE" id="PS51766"/>
    </source>
</evidence>
<feature type="active site" evidence="6">
    <location>
        <position position="409"/>
    </location>
</feature>
<keyword evidence="11" id="KW-1185">Reference proteome</keyword>
<feature type="active site" evidence="6">
    <location>
        <position position="418"/>
    </location>
</feature>
<feature type="chain" id="PRO_5005151362" description="Endoglucanase" evidence="7">
    <location>
        <begin position="38"/>
        <end position="882"/>
    </location>
</feature>
<dbReference type="Gene3D" id="1.10.1330.10">
    <property type="entry name" value="Dockerin domain"/>
    <property type="match status" value="1"/>
</dbReference>
<dbReference type="SUPFAM" id="SSF63446">
    <property type="entry name" value="Type I dockerin domain"/>
    <property type="match status" value="1"/>
</dbReference>
<evidence type="ECO:0000256" key="8">
    <source>
        <dbReference type="SAM" id="MobiDB-lite"/>
    </source>
</evidence>
<feature type="compositionally biased region" description="Polar residues" evidence="8">
    <location>
        <begin position="376"/>
        <end position="388"/>
    </location>
</feature>
<evidence type="ECO:0000256" key="6">
    <source>
        <dbReference type="PROSITE-ProRule" id="PRU10060"/>
    </source>
</evidence>
<keyword evidence="1 7" id="KW-0732">Signal</keyword>
<evidence type="ECO:0000313" key="11">
    <source>
        <dbReference type="Proteomes" id="UP000019365"/>
    </source>
</evidence>
<evidence type="ECO:0000256" key="4">
    <source>
        <dbReference type="ARBA" id="ARBA00023295"/>
    </source>
</evidence>
<feature type="compositionally biased region" description="Low complexity" evidence="8">
    <location>
        <begin position="476"/>
        <end position="493"/>
    </location>
</feature>
<comment type="similarity">
    <text evidence="6 7">Belongs to the glycosyl hydrolase 9 (cellulase E) family.</text>
</comment>
<dbReference type="InterPro" id="IPR012341">
    <property type="entry name" value="6hp_glycosidase-like_sf"/>
</dbReference>
<dbReference type="InterPro" id="IPR033126">
    <property type="entry name" value="Glyco_hydro_9_Asp/Glu_AS"/>
</dbReference>
<dbReference type="Pfam" id="PF00759">
    <property type="entry name" value="Glyco_hydro_9"/>
    <property type="match status" value="1"/>
</dbReference>
<evidence type="ECO:0000256" key="5">
    <source>
        <dbReference type="ARBA" id="ARBA00023326"/>
    </source>
</evidence>
<evidence type="ECO:0000256" key="2">
    <source>
        <dbReference type="ARBA" id="ARBA00022801"/>
    </source>
</evidence>
<comment type="caution">
    <text evidence="10">The sequence shown here is derived from an EMBL/GenBank/DDBJ whole genome shotgun (WGS) entry which is preliminary data.</text>
</comment>
<gene>
    <name evidence="10" type="ORF">RF007C_09685</name>
</gene>
<dbReference type="EMBL" id="ATAX01000026">
    <property type="protein sequence ID" value="EWM53237.1"/>
    <property type="molecule type" value="Genomic_DNA"/>
</dbReference>
<feature type="region of interest" description="Disordered" evidence="8">
    <location>
        <begin position="365"/>
        <end position="391"/>
    </location>
</feature>
<keyword evidence="2 6" id="KW-0378">Hydrolase</keyword>
<name>W7UXZ6_RUMFL</name>
<evidence type="ECO:0000256" key="1">
    <source>
        <dbReference type="ARBA" id="ARBA00022729"/>
    </source>
</evidence>
<protein>
    <recommendedName>
        <fullName evidence="7">Endoglucanase</fullName>
        <ecNumber evidence="7">3.2.1.4</ecNumber>
    </recommendedName>
</protein>
<dbReference type="AlphaFoldDB" id="W7UXZ6"/>
<dbReference type="PROSITE" id="PS00698">
    <property type="entry name" value="GH9_3"/>
    <property type="match status" value="1"/>
</dbReference>
<organism evidence="10 11">
    <name type="scientific">Ruminococcus flavefaciens 007c</name>
    <dbReference type="NCBI Taxonomy" id="1341157"/>
    <lineage>
        <taxon>Bacteria</taxon>
        <taxon>Bacillati</taxon>
        <taxon>Bacillota</taxon>
        <taxon>Clostridia</taxon>
        <taxon>Eubacteriales</taxon>
        <taxon>Oscillospiraceae</taxon>
        <taxon>Ruminococcus</taxon>
    </lineage>
</organism>
<dbReference type="InterPro" id="IPR008928">
    <property type="entry name" value="6-hairpin_glycosidase_sf"/>
</dbReference>
<dbReference type="GO" id="GO:0008810">
    <property type="term" value="F:cellulase activity"/>
    <property type="evidence" value="ECO:0007669"/>
    <property type="project" value="UniProtKB-EC"/>
</dbReference>
<dbReference type="Proteomes" id="UP000019365">
    <property type="component" value="Unassembled WGS sequence"/>
</dbReference>
<feature type="region of interest" description="Disordered" evidence="8">
    <location>
        <begin position="458"/>
        <end position="493"/>
    </location>
</feature>
<keyword evidence="5 6" id="KW-0624">Polysaccharide degradation</keyword>
<keyword evidence="4 6" id="KW-0326">Glycosidase</keyword>
<dbReference type="RefSeq" id="WP_037299536.1">
    <property type="nucleotide sequence ID" value="NZ_ATAX01000026.1"/>
</dbReference>
<dbReference type="InterPro" id="IPR036439">
    <property type="entry name" value="Dockerin_dom_sf"/>
</dbReference>
<evidence type="ECO:0000256" key="3">
    <source>
        <dbReference type="ARBA" id="ARBA00023277"/>
    </source>
</evidence>
<comment type="catalytic activity">
    <reaction evidence="7">
        <text>Endohydrolysis of (1-&gt;4)-beta-D-glucosidic linkages in cellulose, lichenin and cereal beta-D-glucans.</text>
        <dbReference type="EC" id="3.2.1.4"/>
    </reaction>
</comment>
<evidence type="ECO:0000256" key="7">
    <source>
        <dbReference type="RuleBase" id="RU361166"/>
    </source>
</evidence>
<dbReference type="SUPFAM" id="SSF48208">
    <property type="entry name" value="Six-hairpin glycosidases"/>
    <property type="match status" value="1"/>
</dbReference>
<dbReference type="eggNOG" id="COG4124">
    <property type="taxonomic scope" value="Bacteria"/>
</dbReference>
<keyword evidence="3 6" id="KW-0119">Carbohydrate metabolism</keyword>
<dbReference type="InterPro" id="IPR040753">
    <property type="entry name" value="DUF5620"/>
</dbReference>
<sequence length="882" mass="94003">MNKLNRLKSAIISSAVALTSIASPLSSVVSPSLTATAADGDNYAKLLQYSLYLYDANMCGDNSSCGLTWRSNCHMNDEVPGGFHDAGDHVMFGQPQGYAASTLGWAYYEFKDAFVATGQDAHLKVITDKFCKFFRDATVLNGNNVSKVLIEKGNGDIDHNYWGAPELQGDRGRMVWTTGGAANITAEYAAALAANYVNFGNPDDLTYAKALYNFSKQNTGTYSVSPYYVSGTSGSADELAWAAGWLYKATNDSQYLNDLGTCPEGWWVHCWENVGLGASILKAEATSNWSAVHEIGGGNEYKFYDEWGSARHNATAQMATLVAAKYNHGDAGWAKGQMQYLTGDKAFANGQRYCLIVGFKDNASKNPHHRAASPDANASEQNDGTPNKNLLVGALCGGPTDASGAGYRDVRSDYKANEVAVDYNAGLVGAAAGLYHFYNTGSTVSTIPGVSKIYGGGSSQPGTTTTTTQVDPYNPPTTTTTTYNPGGPSTGSGKTLLPADMKVGVEDGTDGPISVAEFAPQGAKKATLYFKINTNDTQASGGFGTWTGKWEQVDFENVKADANKEVVVDYDIPSNVGQTVKAMIWWPQGDGVTIEKVVLDGGSGSSTPGNTTTTTTTTRPVVITTTTTNTNPGGPSTGGDGVYKVEFNKSLKFDDAADDKMIGFDWADFKIPSGEYATKIEFNISASGNIDKWVGNFGSSTTVSPDYWYMNDDDQQEKSINGSKGTITWTPSASAAKTFAYSAGELKFGTWWTNVSTYNMDSIVVYTAKGTAATTTTTTKITTTTTTTTTTAPTQTNPPQDIPVTVYGDANCDRNVDLSDAILIMQALANPNKYGVGGTDYHCLSRQGQANGDVDRSTKGLTGDDALRIQEYLIKKVSSLAY</sequence>
<dbReference type="GO" id="GO:0030245">
    <property type="term" value="P:cellulose catabolic process"/>
    <property type="evidence" value="ECO:0007669"/>
    <property type="project" value="UniProtKB-KW"/>
</dbReference>
<dbReference type="PATRIC" id="fig|1341157.4.peg.2005"/>
<dbReference type="InterPro" id="IPR016134">
    <property type="entry name" value="Dockerin_dom"/>
</dbReference>
<dbReference type="Pfam" id="PF18522">
    <property type="entry name" value="DUF5620"/>
    <property type="match status" value="1"/>
</dbReference>